<keyword evidence="3" id="KW-0819">tRNA processing</keyword>
<name>A0A7R8WWJ3_9CRUS</name>
<evidence type="ECO:0000313" key="5">
    <source>
        <dbReference type="EMBL" id="CAD7238458.1"/>
    </source>
</evidence>
<keyword evidence="2" id="KW-0963">Cytoplasm</keyword>
<dbReference type="CDD" id="cd24032">
    <property type="entry name" value="ASKHA_NBD_TsaB"/>
    <property type="match status" value="1"/>
</dbReference>
<dbReference type="Gene3D" id="3.30.420.40">
    <property type="match status" value="2"/>
</dbReference>
<dbReference type="InterPro" id="IPR043129">
    <property type="entry name" value="ATPase_NBD"/>
</dbReference>
<dbReference type="AlphaFoldDB" id="A0A7R8WWJ3"/>
<organism evidence="5">
    <name type="scientific">Cyprideis torosa</name>
    <dbReference type="NCBI Taxonomy" id="163714"/>
    <lineage>
        <taxon>Eukaryota</taxon>
        <taxon>Metazoa</taxon>
        <taxon>Ecdysozoa</taxon>
        <taxon>Arthropoda</taxon>
        <taxon>Crustacea</taxon>
        <taxon>Oligostraca</taxon>
        <taxon>Ostracoda</taxon>
        <taxon>Podocopa</taxon>
        <taxon>Podocopida</taxon>
        <taxon>Cytherocopina</taxon>
        <taxon>Cytheroidea</taxon>
        <taxon>Cytherideidae</taxon>
        <taxon>Cyprideis</taxon>
    </lineage>
</organism>
<protein>
    <recommendedName>
        <fullName evidence="4">Gcp-like domain-containing protein</fullName>
    </recommendedName>
</protein>
<dbReference type="SUPFAM" id="SSF53067">
    <property type="entry name" value="Actin-like ATPase domain"/>
    <property type="match status" value="2"/>
</dbReference>
<dbReference type="FunFam" id="3.30.420.40:FF:000097">
    <property type="entry name" value="tRNA threonylcarbamoyladenosine biosynthesis protein TsaB"/>
    <property type="match status" value="1"/>
</dbReference>
<reference evidence="5" key="1">
    <citation type="submission" date="2020-11" db="EMBL/GenBank/DDBJ databases">
        <authorList>
            <person name="Tran Van P."/>
        </authorList>
    </citation>
    <scope>NUCLEOTIDE SEQUENCE</scope>
</reference>
<dbReference type="GO" id="GO:0005829">
    <property type="term" value="C:cytosol"/>
    <property type="evidence" value="ECO:0007669"/>
    <property type="project" value="TreeGrafter"/>
</dbReference>
<dbReference type="NCBIfam" id="TIGR03725">
    <property type="entry name" value="T6A_YeaZ"/>
    <property type="match status" value="1"/>
</dbReference>
<dbReference type="PANTHER" id="PTHR11735">
    <property type="entry name" value="TRNA N6-ADENOSINE THREONYLCARBAMOYLTRANSFERASE"/>
    <property type="match status" value="1"/>
</dbReference>
<feature type="non-terminal residue" evidence="5">
    <location>
        <position position="1"/>
    </location>
</feature>
<dbReference type="OrthoDB" id="8300682at2759"/>
<dbReference type="GO" id="GO:0002949">
    <property type="term" value="P:tRNA threonylcarbamoyladenosine modification"/>
    <property type="evidence" value="ECO:0007669"/>
    <property type="project" value="InterPro"/>
</dbReference>
<dbReference type="PANTHER" id="PTHR11735:SF11">
    <property type="entry name" value="TRNA THREONYLCARBAMOYLADENOSINE BIOSYNTHESIS PROTEIN TSAB"/>
    <property type="match status" value="1"/>
</dbReference>
<sequence length="182" mass="19378">TATEACSCALWLDGEVVSHFELAPRKHTKLILPMIDQLLVDSGVAKSSLDAIAFGRGPGSFTGVRIAVSMAQGIAFSLGRPVVPVSTLAALAQQAIQEYQADKVISLMDARMGEVYHALFSADEHGIARPISEERVIKPDLVEPPEGQGWISLGSGWTAHGEMLSGILGDHVSAISWGLEQF</sequence>
<proteinExistence type="predicted"/>
<dbReference type="InterPro" id="IPR000905">
    <property type="entry name" value="Gcp-like_dom"/>
</dbReference>
<comment type="subcellular location">
    <subcellularLocation>
        <location evidence="1">Cytoplasm</location>
    </subcellularLocation>
</comment>
<evidence type="ECO:0000259" key="4">
    <source>
        <dbReference type="Pfam" id="PF00814"/>
    </source>
</evidence>
<feature type="domain" description="Gcp-like" evidence="4">
    <location>
        <begin position="21"/>
        <end position="121"/>
    </location>
</feature>
<dbReference type="Pfam" id="PF00814">
    <property type="entry name" value="TsaD"/>
    <property type="match status" value="1"/>
</dbReference>
<evidence type="ECO:0000256" key="1">
    <source>
        <dbReference type="ARBA" id="ARBA00004496"/>
    </source>
</evidence>
<accession>A0A7R8WWJ3</accession>
<dbReference type="InterPro" id="IPR022496">
    <property type="entry name" value="T6A_TsaB"/>
</dbReference>
<dbReference type="EMBL" id="OB701727">
    <property type="protein sequence ID" value="CAD7238458.1"/>
    <property type="molecule type" value="Genomic_DNA"/>
</dbReference>
<evidence type="ECO:0000256" key="2">
    <source>
        <dbReference type="ARBA" id="ARBA00022490"/>
    </source>
</evidence>
<gene>
    <name evidence="5" type="ORF">CTOB1V02_LOCUS16273</name>
</gene>
<evidence type="ECO:0000256" key="3">
    <source>
        <dbReference type="ARBA" id="ARBA00022694"/>
    </source>
</evidence>